<dbReference type="GeneID" id="300580345"/>
<sequence length="630" mass="63746">MRSDVAGVGRVNEDAQQLGIGLAVLNGQNVGIEGSDGVEEVLELRVAEVGVDLSGVLDAGGGQAESVDGPLEVSITLLAGAERETLTEGRLIDLDDIDASSLKVDDLVTESQSELLGLDGLVDVVTRERPSQAGDGSSQHTLHGLAGDGDGVLGLLDGHGGGAGDVTDNDGGSDASRAVALDPRVGGEGIAVQALTEVLDHVVTLRLTVDEDVELQLLLDLDVVTDLLLNEGVVLLGGDLALGQLVARQADLLGLGERADGGGGEEREVELLLLSIDTDRELRLAVVVGRGDLGLTLLDLGVVGARRGGAGLDGLGVGLELLTDSGRTLSDGLGNDGDLDNLLGGEGEPVGDLSIQLLLAGEGVGGVEERGRGGDNDTLLAELLDSALDDLNGALQVGLPDVTSVDDTGRQDGVGAESTENGLELLGVADKVNVDGVDVLGDEVQVVDDVTEVGGEDQLGDLVAEAGELLISGLESSLGLGGKIEDEDGLVDLDGLSTSLLELDEELLVDGQEVVEQVNGVDGLATVGLSEVQEGDGADQDGAGDDTGLLGLVELSNGLGGGGQLEGLAVLESRLDVVVVGVEPLDHLQGGDVDAALLVATAHGEVLVNGVKAILGVSLRNSLCWNYSQH</sequence>
<name>A0ABY2GVX6_9HYPO</name>
<gene>
    <name evidence="1" type="ORF">CCMA1212_008781</name>
</gene>
<keyword evidence="2" id="KW-1185">Reference proteome</keyword>
<accession>A0ABY2GVX6</accession>
<comment type="caution">
    <text evidence="1">The sequence shown here is derived from an EMBL/GenBank/DDBJ whole genome shotgun (WGS) entry which is preliminary data.</text>
</comment>
<dbReference type="EMBL" id="PPTA01000014">
    <property type="protein sequence ID" value="TFA99429.1"/>
    <property type="molecule type" value="Genomic_DNA"/>
</dbReference>
<evidence type="ECO:0000313" key="2">
    <source>
        <dbReference type="Proteomes" id="UP001642720"/>
    </source>
</evidence>
<evidence type="ECO:0000313" key="1">
    <source>
        <dbReference type="EMBL" id="TFA99429.1"/>
    </source>
</evidence>
<organism evidence="1 2">
    <name type="scientific">Trichoderma ghanense</name>
    <dbReference type="NCBI Taxonomy" id="65468"/>
    <lineage>
        <taxon>Eukaryota</taxon>
        <taxon>Fungi</taxon>
        <taxon>Dikarya</taxon>
        <taxon>Ascomycota</taxon>
        <taxon>Pezizomycotina</taxon>
        <taxon>Sordariomycetes</taxon>
        <taxon>Hypocreomycetidae</taxon>
        <taxon>Hypocreales</taxon>
        <taxon>Hypocreaceae</taxon>
        <taxon>Trichoderma</taxon>
    </lineage>
</organism>
<dbReference type="Proteomes" id="UP001642720">
    <property type="component" value="Unassembled WGS sequence"/>
</dbReference>
<dbReference type="RefSeq" id="XP_073555631.1">
    <property type="nucleotide sequence ID" value="XM_073705895.1"/>
</dbReference>
<proteinExistence type="predicted"/>
<protein>
    <submittedName>
        <fullName evidence="1">Uncharacterized protein</fullName>
    </submittedName>
</protein>
<reference evidence="1 2" key="1">
    <citation type="submission" date="2018-01" db="EMBL/GenBank/DDBJ databases">
        <title>Genome characterization of the sugarcane-associated fungus Trichoderma ghanense CCMA-1212 and their application in lignocelulose bioconversion.</title>
        <authorList>
            <person name="Steindorff A.S."/>
            <person name="Mendes T.D."/>
            <person name="Vilela E.S.D."/>
            <person name="Rodrigues D.S."/>
            <person name="Formighieri E.F."/>
            <person name="Melo I.S."/>
            <person name="Favaro L.C.L."/>
        </authorList>
    </citation>
    <scope>NUCLEOTIDE SEQUENCE [LARGE SCALE GENOMIC DNA]</scope>
    <source>
        <strain evidence="1 2">CCMA-1212</strain>
    </source>
</reference>